<organism evidence="2 3">
    <name type="scientific">Desertihabitans brevis</name>
    <dbReference type="NCBI Taxonomy" id="2268447"/>
    <lineage>
        <taxon>Bacteria</taxon>
        <taxon>Bacillati</taxon>
        <taxon>Actinomycetota</taxon>
        <taxon>Actinomycetes</taxon>
        <taxon>Propionibacteriales</taxon>
        <taxon>Propionibacteriaceae</taxon>
        <taxon>Desertihabitans</taxon>
    </lineage>
</organism>
<dbReference type="Gene3D" id="1.10.10.10">
    <property type="entry name" value="Winged helix-like DNA-binding domain superfamily/Winged helix DNA-binding domain"/>
    <property type="match status" value="1"/>
</dbReference>
<gene>
    <name evidence="2" type="ORF">DT076_18505</name>
</gene>
<dbReference type="EMBL" id="QOUI01000016">
    <property type="protein sequence ID" value="RCK67981.1"/>
    <property type="molecule type" value="Genomic_DNA"/>
</dbReference>
<reference evidence="2 3" key="1">
    <citation type="submission" date="2018-07" db="EMBL/GenBank/DDBJ databases">
        <title>Desertimonas flava gen. nov. sp. nov.</title>
        <authorList>
            <person name="Liu S."/>
        </authorList>
    </citation>
    <scope>NUCLEOTIDE SEQUENCE [LARGE SCALE GENOMIC DNA]</scope>
    <source>
        <strain evidence="2 3">16Sb5-5</strain>
    </source>
</reference>
<evidence type="ECO:0000313" key="3">
    <source>
        <dbReference type="Proteomes" id="UP000252770"/>
    </source>
</evidence>
<evidence type="ECO:0000313" key="2">
    <source>
        <dbReference type="EMBL" id="RCK67981.1"/>
    </source>
</evidence>
<dbReference type="SUPFAM" id="SSF46785">
    <property type="entry name" value="Winged helix' DNA-binding domain"/>
    <property type="match status" value="1"/>
</dbReference>
<feature type="region of interest" description="Disordered" evidence="1">
    <location>
        <begin position="142"/>
        <end position="182"/>
    </location>
</feature>
<dbReference type="InterPro" id="IPR011991">
    <property type="entry name" value="ArsR-like_HTH"/>
</dbReference>
<sequence length="182" mass="20401">MLGLLRLDGPATASQLAQRLDLNSGATSYHLRQLAAHGLVEDADDLGDRRERWWRAAQSVTSSRWSEEPEAQALWAGFGQAAVTAQVQNLVHGAAEADEIAPDWQQTVTHSDLTLVLTPEQALEVRERVDRLVADLLDEYDVPDRERPHDPSDQRVQYMVQTHAFPRPGRAPRRPQPTGDER</sequence>
<dbReference type="InterPro" id="IPR036388">
    <property type="entry name" value="WH-like_DNA-bd_sf"/>
</dbReference>
<proteinExistence type="predicted"/>
<dbReference type="InterPro" id="IPR036390">
    <property type="entry name" value="WH_DNA-bd_sf"/>
</dbReference>
<comment type="caution">
    <text evidence="2">The sequence shown here is derived from an EMBL/GenBank/DDBJ whole genome shotgun (WGS) entry which is preliminary data.</text>
</comment>
<keyword evidence="3" id="KW-1185">Reference proteome</keyword>
<name>A0A367YSL0_9ACTN</name>
<dbReference type="AlphaFoldDB" id="A0A367YSL0"/>
<evidence type="ECO:0000256" key="1">
    <source>
        <dbReference type="SAM" id="MobiDB-lite"/>
    </source>
</evidence>
<protein>
    <submittedName>
        <fullName evidence="2">ArsR family transcriptional regulator</fullName>
    </submittedName>
</protein>
<dbReference type="Pfam" id="PF12840">
    <property type="entry name" value="HTH_20"/>
    <property type="match status" value="1"/>
</dbReference>
<feature type="compositionally biased region" description="Basic and acidic residues" evidence="1">
    <location>
        <begin position="142"/>
        <end position="153"/>
    </location>
</feature>
<dbReference type="CDD" id="cd00090">
    <property type="entry name" value="HTH_ARSR"/>
    <property type="match status" value="1"/>
</dbReference>
<dbReference type="Proteomes" id="UP000252770">
    <property type="component" value="Unassembled WGS sequence"/>
</dbReference>
<accession>A0A367YSL0</accession>